<evidence type="ECO:0000256" key="1">
    <source>
        <dbReference type="ARBA" id="ARBA00010515"/>
    </source>
</evidence>
<dbReference type="STRING" id="212818.A0A0D1XV65"/>
<dbReference type="InterPro" id="IPR013094">
    <property type="entry name" value="AB_hydrolase_3"/>
</dbReference>
<sequence>MPRSEAHEARNAAVREGFRSVKDARAASVPTADAIVSTCETLKVAHKVEDVPDSQGARLHWIGDASPRNTILYFHGGGLGLPAIPGHIIFLVQSQQKLAADGKTFSIAFLEYGLTPEIKFPIQHMQAVQSLKYLIQSGRKASEIIISGDSAGGNLALGVLSATRHSREGIPSLNLDTNLRGAALISPWVCLNSKSASVQQNQDKDIVTAAIQDGLREELITPSEMDEFAEAIRAPTEWWTGIPVDSILSLAGSDEIFRDDIVTTAGVLRKAGLRVESIVCRDQVHIDCVLDAQSGLEVGDMSYAYWGWLKTTL</sequence>
<organism evidence="5 6">
    <name type="scientific">Exophiala mesophila</name>
    <name type="common">Black yeast-like fungus</name>
    <dbReference type="NCBI Taxonomy" id="212818"/>
    <lineage>
        <taxon>Eukaryota</taxon>
        <taxon>Fungi</taxon>
        <taxon>Dikarya</taxon>
        <taxon>Ascomycota</taxon>
        <taxon>Pezizomycotina</taxon>
        <taxon>Eurotiomycetes</taxon>
        <taxon>Chaetothyriomycetidae</taxon>
        <taxon>Chaetothyriales</taxon>
        <taxon>Herpotrichiellaceae</taxon>
        <taxon>Exophiala</taxon>
    </lineage>
</organism>
<evidence type="ECO:0000259" key="4">
    <source>
        <dbReference type="Pfam" id="PF07859"/>
    </source>
</evidence>
<protein>
    <recommendedName>
        <fullName evidence="4">Alpha/beta hydrolase fold-3 domain-containing protein</fullName>
    </recommendedName>
</protein>
<dbReference type="OrthoDB" id="2152029at2759"/>
<dbReference type="Gene3D" id="3.40.50.1820">
    <property type="entry name" value="alpha/beta hydrolase"/>
    <property type="match status" value="1"/>
</dbReference>
<dbReference type="GeneID" id="27324457"/>
<dbReference type="HOGENOM" id="CLU_042179_1_1_1"/>
<dbReference type="GO" id="GO:0016787">
    <property type="term" value="F:hydrolase activity"/>
    <property type="evidence" value="ECO:0007669"/>
    <property type="project" value="UniProtKB-KW"/>
</dbReference>
<feature type="domain" description="Alpha/beta hydrolase fold-3" evidence="4">
    <location>
        <begin position="71"/>
        <end position="285"/>
    </location>
</feature>
<dbReference type="AlphaFoldDB" id="A0A0D1XV65"/>
<reference evidence="5 6" key="1">
    <citation type="submission" date="2015-01" db="EMBL/GenBank/DDBJ databases">
        <title>The Genome Sequence of Exophiala mesophila CBS40295.</title>
        <authorList>
            <consortium name="The Broad Institute Genomics Platform"/>
            <person name="Cuomo C."/>
            <person name="de Hoog S."/>
            <person name="Gorbushina A."/>
            <person name="Stielow B."/>
            <person name="Teixiera M."/>
            <person name="Abouelleil A."/>
            <person name="Chapman S.B."/>
            <person name="Priest M."/>
            <person name="Young S.K."/>
            <person name="Wortman J."/>
            <person name="Nusbaum C."/>
            <person name="Birren B."/>
        </authorList>
    </citation>
    <scope>NUCLEOTIDE SEQUENCE [LARGE SCALE GENOMIC DNA]</scope>
    <source>
        <strain evidence="5 6">CBS 40295</strain>
    </source>
</reference>
<evidence type="ECO:0000313" key="6">
    <source>
        <dbReference type="Proteomes" id="UP000054302"/>
    </source>
</evidence>
<keyword evidence="6" id="KW-1185">Reference proteome</keyword>
<name>A0A0D1XV65_EXOME</name>
<dbReference type="InterPro" id="IPR050300">
    <property type="entry name" value="GDXG_lipolytic_enzyme"/>
</dbReference>
<proteinExistence type="inferred from homology"/>
<gene>
    <name evidence="5" type="ORF">PV10_06612</name>
</gene>
<dbReference type="Proteomes" id="UP000054302">
    <property type="component" value="Unassembled WGS sequence"/>
</dbReference>
<evidence type="ECO:0000313" key="5">
    <source>
        <dbReference type="EMBL" id="KIV92151.1"/>
    </source>
</evidence>
<dbReference type="VEuPathDB" id="FungiDB:PV10_06612"/>
<dbReference type="SUPFAM" id="SSF53474">
    <property type="entry name" value="alpha/beta-Hydrolases"/>
    <property type="match status" value="1"/>
</dbReference>
<dbReference type="InterPro" id="IPR029058">
    <property type="entry name" value="AB_hydrolase_fold"/>
</dbReference>
<dbReference type="PANTHER" id="PTHR48081:SF31">
    <property type="entry name" value="STERYL ACETYL HYDROLASE MUG81-RELATED"/>
    <property type="match status" value="1"/>
</dbReference>
<dbReference type="PROSITE" id="PS01174">
    <property type="entry name" value="LIPASE_GDXG_SER"/>
    <property type="match status" value="1"/>
</dbReference>
<dbReference type="InterPro" id="IPR033140">
    <property type="entry name" value="Lipase_GDXG_put_SER_AS"/>
</dbReference>
<dbReference type="PANTHER" id="PTHR48081">
    <property type="entry name" value="AB HYDROLASE SUPERFAMILY PROTEIN C4A8.06C"/>
    <property type="match status" value="1"/>
</dbReference>
<feature type="active site" evidence="3">
    <location>
        <position position="150"/>
    </location>
</feature>
<keyword evidence="2" id="KW-0378">Hydrolase</keyword>
<dbReference type="Pfam" id="PF07859">
    <property type="entry name" value="Abhydrolase_3"/>
    <property type="match status" value="1"/>
</dbReference>
<dbReference type="EMBL" id="KN847523">
    <property type="protein sequence ID" value="KIV92151.1"/>
    <property type="molecule type" value="Genomic_DNA"/>
</dbReference>
<comment type="similarity">
    <text evidence="1">Belongs to the 'GDXG' lipolytic enzyme family.</text>
</comment>
<dbReference type="OMA" id="YRQNANQ"/>
<accession>A0A0D1XV65</accession>
<evidence type="ECO:0000256" key="3">
    <source>
        <dbReference type="PROSITE-ProRule" id="PRU10038"/>
    </source>
</evidence>
<evidence type="ECO:0000256" key="2">
    <source>
        <dbReference type="ARBA" id="ARBA00022801"/>
    </source>
</evidence>
<dbReference type="RefSeq" id="XP_016223725.1">
    <property type="nucleotide sequence ID" value="XM_016371432.1"/>
</dbReference>